<feature type="region of interest" description="Disordered" evidence="1">
    <location>
        <begin position="16"/>
        <end position="52"/>
    </location>
</feature>
<feature type="compositionally biased region" description="Basic and acidic residues" evidence="1">
    <location>
        <begin position="19"/>
        <end position="29"/>
    </location>
</feature>
<protein>
    <submittedName>
        <fullName evidence="2">Uncharacterized protein</fullName>
    </submittedName>
</protein>
<dbReference type="AlphaFoldDB" id="A0A161K5F2"/>
<name>A0A161K5F2_9ZZZZ</name>
<proteinExistence type="predicted"/>
<reference evidence="2" key="1">
    <citation type="submission" date="2015-10" db="EMBL/GenBank/DDBJ databases">
        <authorList>
            <person name="Gilbert D.G."/>
        </authorList>
    </citation>
    <scope>NUCLEOTIDE SEQUENCE</scope>
</reference>
<evidence type="ECO:0000256" key="1">
    <source>
        <dbReference type="SAM" id="MobiDB-lite"/>
    </source>
</evidence>
<evidence type="ECO:0000313" key="2">
    <source>
        <dbReference type="EMBL" id="CUS44746.1"/>
    </source>
</evidence>
<organism evidence="2">
    <name type="scientific">hydrothermal vent metagenome</name>
    <dbReference type="NCBI Taxonomy" id="652676"/>
    <lineage>
        <taxon>unclassified sequences</taxon>
        <taxon>metagenomes</taxon>
        <taxon>ecological metagenomes</taxon>
    </lineage>
</organism>
<gene>
    <name evidence="2" type="ORF">MGWOODY_Smn2263</name>
</gene>
<sequence length="52" mass="5751">MGARQLAGQRRLVNGWVGDTRRLDTEPRKKVAPARGGGGKNEPHRPAAYLKR</sequence>
<accession>A0A161K5F2</accession>
<dbReference type="EMBL" id="CZQE01000175">
    <property type="protein sequence ID" value="CUS44746.1"/>
    <property type="molecule type" value="Genomic_DNA"/>
</dbReference>